<feature type="transmembrane region" description="Helical" evidence="1">
    <location>
        <begin position="109"/>
        <end position="131"/>
    </location>
</feature>
<keyword evidence="1" id="KW-0812">Transmembrane</keyword>
<gene>
    <name evidence="2" type="ORF">ACFQ1M_00235</name>
</gene>
<dbReference type="RefSeq" id="WP_386402186.1">
    <property type="nucleotide sequence ID" value="NZ_JBHTJH010000001.1"/>
</dbReference>
<name>A0ABW3CSH4_9FLAO</name>
<dbReference type="InterPro" id="IPR018723">
    <property type="entry name" value="DUF2254_membrane"/>
</dbReference>
<reference evidence="3" key="1">
    <citation type="journal article" date="2019" name="Int. J. Syst. Evol. Microbiol.">
        <title>The Global Catalogue of Microorganisms (GCM) 10K type strain sequencing project: providing services to taxonomists for standard genome sequencing and annotation.</title>
        <authorList>
            <consortium name="The Broad Institute Genomics Platform"/>
            <consortium name="The Broad Institute Genome Sequencing Center for Infectious Disease"/>
            <person name="Wu L."/>
            <person name="Ma J."/>
        </authorList>
    </citation>
    <scope>NUCLEOTIDE SEQUENCE [LARGE SCALE GENOMIC DNA]</scope>
    <source>
        <strain evidence="3">CCUG 62952</strain>
    </source>
</reference>
<evidence type="ECO:0000313" key="3">
    <source>
        <dbReference type="Proteomes" id="UP001596978"/>
    </source>
</evidence>
<dbReference type="EMBL" id="JBHTJH010000001">
    <property type="protein sequence ID" value="MFD0860618.1"/>
    <property type="molecule type" value="Genomic_DNA"/>
</dbReference>
<organism evidence="2 3">
    <name type="scientific">Sungkyunkwania multivorans</name>
    <dbReference type="NCBI Taxonomy" id="1173618"/>
    <lineage>
        <taxon>Bacteria</taxon>
        <taxon>Pseudomonadati</taxon>
        <taxon>Bacteroidota</taxon>
        <taxon>Flavobacteriia</taxon>
        <taxon>Flavobacteriales</taxon>
        <taxon>Flavobacteriaceae</taxon>
        <taxon>Sungkyunkwania</taxon>
    </lineage>
</organism>
<sequence length="423" mass="47739">MFSKSVNRIYFKIVTSIAFYPVLICIGFVILSFLLLGIQQWAVFQFISDRLDFLIVKDFETARTILSTLIGGILSLMVFSFSMVMLVLNQASSNFSPRLLPGLISDKKHQLILGLYSGTLLYCVLVLIAVGGKNATMSYVGFATMISAILGIICVITFVYFIHMISTTIQIDNIVDTVFLETKRIFENIKKHHIAHLDDNEDWHPVFAKDTGYYRGYDEKALRELMQKNENAIEITIYEDKQIWEGSLLAKTRDPLDTDQLEKVSRCMTISPDRHHGMSYFGGLSKLMEVAVKSLSPGINDPRTAVDIINKLGQLIHMRLKLPTRIKKFEDKEAAIVSTLIDVNDLFSEIIQPIRHYGRNDLSVCISLANLFDFLSAQSQKEHITKHVIANAIENLARDVATGNLSEIDKTTFSDLINLNANN</sequence>
<evidence type="ECO:0000313" key="2">
    <source>
        <dbReference type="EMBL" id="MFD0860618.1"/>
    </source>
</evidence>
<proteinExistence type="predicted"/>
<evidence type="ECO:0000256" key="1">
    <source>
        <dbReference type="SAM" id="Phobius"/>
    </source>
</evidence>
<keyword evidence="1" id="KW-0472">Membrane</keyword>
<feature type="transmembrane region" description="Helical" evidence="1">
    <location>
        <begin position="20"/>
        <end position="44"/>
    </location>
</feature>
<accession>A0ABW3CSH4</accession>
<comment type="caution">
    <text evidence="2">The sequence shown here is derived from an EMBL/GenBank/DDBJ whole genome shotgun (WGS) entry which is preliminary data.</text>
</comment>
<dbReference type="Proteomes" id="UP001596978">
    <property type="component" value="Unassembled WGS sequence"/>
</dbReference>
<keyword evidence="1" id="KW-1133">Transmembrane helix</keyword>
<keyword evidence="3" id="KW-1185">Reference proteome</keyword>
<feature type="transmembrane region" description="Helical" evidence="1">
    <location>
        <begin position="137"/>
        <end position="162"/>
    </location>
</feature>
<feature type="transmembrane region" description="Helical" evidence="1">
    <location>
        <begin position="64"/>
        <end position="88"/>
    </location>
</feature>
<dbReference type="Pfam" id="PF10011">
    <property type="entry name" value="DUF2254"/>
    <property type="match status" value="1"/>
</dbReference>
<protein>
    <submittedName>
        <fullName evidence="2">DUF2254 domain-containing protein</fullName>
    </submittedName>
</protein>